<sequence length="76" mass="8793">MSSFQLLIRCGFCDGLCKVGGHSSRFYNRWPELSTCPHCGSTQALYDSVERWISQAVWWNPLSWRRGYWEKAGTST</sequence>
<evidence type="ECO:0000313" key="2">
    <source>
        <dbReference type="Proteomes" id="UP000461288"/>
    </source>
</evidence>
<evidence type="ECO:0000313" key="1">
    <source>
        <dbReference type="EMBL" id="MWK55775.1"/>
    </source>
</evidence>
<gene>
    <name evidence="1" type="ORF">GO594_07300</name>
</gene>
<reference evidence="1 2" key="1">
    <citation type="submission" date="2019-12" db="EMBL/GenBank/DDBJ databases">
        <title>Draft genome sequence of Pseudomonas otitidis recovered from a chicken carcass.</title>
        <authorList>
            <person name="Vieira T.R."/>
            <person name="Oliviera E.F.C."/>
            <person name="Silva N.M.V."/>
            <person name="Sambrano G.E."/>
            <person name="Cibulski S.P."/>
            <person name="Cardoso M.R.I."/>
        </authorList>
    </citation>
    <scope>NUCLEOTIDE SEQUENCE [LARGE SCALE GENOMIC DNA]</scope>
    <source>
        <strain evidence="1 2">25_K</strain>
    </source>
</reference>
<accession>A0A7X3KSR2</accession>
<organism evidence="1 2">
    <name type="scientific">Metapseudomonas otitidis</name>
    <dbReference type="NCBI Taxonomy" id="319939"/>
    <lineage>
        <taxon>Bacteria</taxon>
        <taxon>Pseudomonadati</taxon>
        <taxon>Pseudomonadota</taxon>
        <taxon>Gammaproteobacteria</taxon>
        <taxon>Pseudomonadales</taxon>
        <taxon>Pseudomonadaceae</taxon>
        <taxon>Metapseudomonas</taxon>
    </lineage>
</organism>
<dbReference type="AlphaFoldDB" id="A0A7X3KSR2"/>
<dbReference type="Proteomes" id="UP000461288">
    <property type="component" value="Unassembled WGS sequence"/>
</dbReference>
<comment type="caution">
    <text evidence="1">The sequence shown here is derived from an EMBL/GenBank/DDBJ whole genome shotgun (WGS) entry which is preliminary data.</text>
</comment>
<protein>
    <submittedName>
        <fullName evidence="1">Uncharacterized protein</fullName>
    </submittedName>
</protein>
<proteinExistence type="predicted"/>
<dbReference type="RefSeq" id="WP_160480318.1">
    <property type="nucleotide sequence ID" value="NZ_WTFN01000013.1"/>
</dbReference>
<dbReference type="EMBL" id="WTFN01000013">
    <property type="protein sequence ID" value="MWK55775.1"/>
    <property type="molecule type" value="Genomic_DNA"/>
</dbReference>
<name>A0A7X3KSR2_9GAMM</name>